<keyword evidence="2" id="KW-0812">Transmembrane</keyword>
<organism evidence="3 4">
    <name type="scientific">Kineosporia corallincola</name>
    <dbReference type="NCBI Taxonomy" id="2835133"/>
    <lineage>
        <taxon>Bacteria</taxon>
        <taxon>Bacillati</taxon>
        <taxon>Actinomycetota</taxon>
        <taxon>Actinomycetes</taxon>
        <taxon>Kineosporiales</taxon>
        <taxon>Kineosporiaceae</taxon>
        <taxon>Kineosporia</taxon>
    </lineage>
</organism>
<gene>
    <name evidence="3" type="ORF">KIH74_24385</name>
</gene>
<evidence type="ECO:0000313" key="4">
    <source>
        <dbReference type="Proteomes" id="UP001197247"/>
    </source>
</evidence>
<dbReference type="RefSeq" id="WP_214158468.1">
    <property type="nucleotide sequence ID" value="NZ_JAHBAY010000011.1"/>
</dbReference>
<name>A0ABS5TQQ4_9ACTN</name>
<sequence length="304" mass="30348">MPTGAMRRSAAGAAAPGTAALGTAAPSAKVTGTASPGSVVIGDSPATRPGGIPAAGIGQATQDARTTDEATGTPTTRTRATGEPGTGSAPTAQTSLKHLPWGRMLAGLIAMAGLVVLALGGLKATVWAPSDVVVGRLSTPSQKFVTTEVGTLALAGTRVEVTASGSGSVFIGIGRASDVDAYLDDAATQRITGVNEDDDSLITRAVGTDTAAVPDPGSVDVWTVSDLGTGTASLTWPETASGQYRLVIAADGAQAAPQEVTMTWSGSEPSNPAPLYIGTGVVLLVTGVIASMTLRARTRDRRRA</sequence>
<keyword evidence="2" id="KW-1133">Transmembrane helix</keyword>
<accession>A0ABS5TQQ4</accession>
<evidence type="ECO:0000313" key="3">
    <source>
        <dbReference type="EMBL" id="MBT0772104.1"/>
    </source>
</evidence>
<feature type="region of interest" description="Disordered" evidence="1">
    <location>
        <begin position="1"/>
        <end position="94"/>
    </location>
</feature>
<feature type="transmembrane region" description="Helical" evidence="2">
    <location>
        <begin position="105"/>
        <end position="128"/>
    </location>
</feature>
<dbReference type="Proteomes" id="UP001197247">
    <property type="component" value="Unassembled WGS sequence"/>
</dbReference>
<feature type="compositionally biased region" description="Low complexity" evidence="1">
    <location>
        <begin position="46"/>
        <end position="87"/>
    </location>
</feature>
<evidence type="ECO:0000256" key="1">
    <source>
        <dbReference type="SAM" id="MobiDB-lite"/>
    </source>
</evidence>
<proteinExistence type="predicted"/>
<comment type="caution">
    <text evidence="3">The sequence shown here is derived from an EMBL/GenBank/DDBJ whole genome shotgun (WGS) entry which is preliminary data.</text>
</comment>
<dbReference type="EMBL" id="JAHBAY010000011">
    <property type="protein sequence ID" value="MBT0772104.1"/>
    <property type="molecule type" value="Genomic_DNA"/>
</dbReference>
<feature type="transmembrane region" description="Helical" evidence="2">
    <location>
        <begin position="273"/>
        <end position="294"/>
    </location>
</feature>
<protein>
    <submittedName>
        <fullName evidence="3">Uncharacterized protein</fullName>
    </submittedName>
</protein>
<reference evidence="3 4" key="1">
    <citation type="submission" date="2021-05" db="EMBL/GenBank/DDBJ databases">
        <title>Kineosporia and Streptomyces sp. nov. two new marine actinobacteria isolated from Coral.</title>
        <authorList>
            <person name="Buangrab K."/>
            <person name="Sutthacheep M."/>
            <person name="Yeemin T."/>
            <person name="Harunari E."/>
            <person name="Igarashi Y."/>
            <person name="Kanchanasin P."/>
            <person name="Tanasupawat S."/>
            <person name="Phongsopitanun W."/>
        </authorList>
    </citation>
    <scope>NUCLEOTIDE SEQUENCE [LARGE SCALE GENOMIC DNA]</scope>
    <source>
        <strain evidence="3 4">J2-2</strain>
    </source>
</reference>
<keyword evidence="4" id="KW-1185">Reference proteome</keyword>
<feature type="compositionally biased region" description="Low complexity" evidence="1">
    <location>
        <begin position="1"/>
        <end position="28"/>
    </location>
</feature>
<keyword evidence="2" id="KW-0472">Membrane</keyword>
<evidence type="ECO:0000256" key="2">
    <source>
        <dbReference type="SAM" id="Phobius"/>
    </source>
</evidence>